<dbReference type="Pfam" id="PF08029">
    <property type="entry name" value="HisG_C"/>
    <property type="match status" value="1"/>
</dbReference>
<evidence type="ECO:0000313" key="16">
    <source>
        <dbReference type="EMBL" id="SVA01463.1"/>
    </source>
</evidence>
<dbReference type="UniPathway" id="UPA00031">
    <property type="reaction ID" value="UER00006"/>
</dbReference>
<comment type="catalytic activity">
    <reaction evidence="1">
        <text>1-(5-phospho-beta-D-ribosyl)-ATP + diphosphate = 5-phospho-alpha-D-ribose 1-diphosphate + ATP</text>
        <dbReference type="Rhea" id="RHEA:18473"/>
        <dbReference type="ChEBI" id="CHEBI:30616"/>
        <dbReference type="ChEBI" id="CHEBI:33019"/>
        <dbReference type="ChEBI" id="CHEBI:58017"/>
        <dbReference type="ChEBI" id="CHEBI:73183"/>
        <dbReference type="EC" id="2.4.2.17"/>
    </reaction>
</comment>
<dbReference type="Gene3D" id="3.30.70.120">
    <property type="match status" value="1"/>
</dbReference>
<comment type="pathway">
    <text evidence="3">Amino-acid biosynthesis; L-histidine biosynthesis; L-histidine from 5-phospho-alpha-D-ribose 1-diphosphate: step 1/9.</text>
</comment>
<dbReference type="PANTHER" id="PTHR21403:SF10">
    <property type="entry name" value="ATP PHOSPHORIBOSYLTRANSFERASE"/>
    <property type="match status" value="1"/>
</dbReference>
<evidence type="ECO:0000256" key="13">
    <source>
        <dbReference type="ARBA" id="ARBA00023102"/>
    </source>
</evidence>
<dbReference type="InterPro" id="IPR001348">
    <property type="entry name" value="ATP_PRibTrfase_HisG"/>
</dbReference>
<name>A0A381SJM2_9ZZZZ</name>
<dbReference type="NCBIfam" id="TIGR03455">
    <property type="entry name" value="HisG_C-term"/>
    <property type="match status" value="1"/>
</dbReference>
<organism evidence="16">
    <name type="scientific">marine metagenome</name>
    <dbReference type="NCBI Taxonomy" id="408172"/>
    <lineage>
        <taxon>unclassified sequences</taxon>
        <taxon>metagenomes</taxon>
        <taxon>ecological metagenomes</taxon>
    </lineage>
</organism>
<feature type="domain" description="Histidine biosynthesis HisG C-terminal" evidence="15">
    <location>
        <begin position="216"/>
        <end position="288"/>
    </location>
</feature>
<feature type="domain" description="ATP phosphoribosyltransferase catalytic" evidence="14">
    <location>
        <begin position="50"/>
        <end position="211"/>
    </location>
</feature>
<evidence type="ECO:0000256" key="1">
    <source>
        <dbReference type="ARBA" id="ARBA00000915"/>
    </source>
</evidence>
<dbReference type="GO" id="GO:0005737">
    <property type="term" value="C:cytoplasm"/>
    <property type="evidence" value="ECO:0007669"/>
    <property type="project" value="UniProtKB-SubCell"/>
</dbReference>
<evidence type="ECO:0000256" key="4">
    <source>
        <dbReference type="ARBA" id="ARBA00011946"/>
    </source>
</evidence>
<keyword evidence="13" id="KW-0368">Histidine biosynthesis</keyword>
<dbReference type="GO" id="GO:0005524">
    <property type="term" value="F:ATP binding"/>
    <property type="evidence" value="ECO:0007669"/>
    <property type="project" value="UniProtKB-KW"/>
</dbReference>
<dbReference type="GO" id="GO:0000287">
    <property type="term" value="F:magnesium ion binding"/>
    <property type="evidence" value="ECO:0007669"/>
    <property type="project" value="InterPro"/>
</dbReference>
<evidence type="ECO:0000256" key="10">
    <source>
        <dbReference type="ARBA" id="ARBA00022741"/>
    </source>
</evidence>
<dbReference type="SUPFAM" id="SSF53850">
    <property type="entry name" value="Periplasmic binding protein-like II"/>
    <property type="match status" value="1"/>
</dbReference>
<accession>A0A381SJM2</accession>
<comment type="subcellular location">
    <subcellularLocation>
        <location evidence="2">Cytoplasm</location>
    </subcellularLocation>
</comment>
<dbReference type="EMBL" id="UINC01002906">
    <property type="protein sequence ID" value="SVA01463.1"/>
    <property type="molecule type" value="Genomic_DNA"/>
</dbReference>
<dbReference type="InterPro" id="IPR011322">
    <property type="entry name" value="N-reg_PII-like_a/b"/>
</dbReference>
<evidence type="ECO:0000256" key="9">
    <source>
        <dbReference type="ARBA" id="ARBA00022723"/>
    </source>
</evidence>
<evidence type="ECO:0000256" key="7">
    <source>
        <dbReference type="ARBA" id="ARBA00022676"/>
    </source>
</evidence>
<evidence type="ECO:0000256" key="2">
    <source>
        <dbReference type="ARBA" id="ARBA00004496"/>
    </source>
</evidence>
<keyword evidence="6" id="KW-0028">Amino-acid biosynthesis</keyword>
<dbReference type="InterPro" id="IPR020621">
    <property type="entry name" value="ATP-PRT_HisG_long"/>
</dbReference>
<dbReference type="InterPro" id="IPR015867">
    <property type="entry name" value="N-reg_PII/ATP_PRibTrfase_C"/>
</dbReference>
<evidence type="ECO:0000259" key="14">
    <source>
        <dbReference type="Pfam" id="PF01634"/>
    </source>
</evidence>
<sequence length="291" mass="31329">VLKLVLPKGSLEKATLDLFSDADLAVDRSSAVDYRAAIDDPRIDEVRILRPQEIPVYVADGLFDLGVTGRDWIAETGSDVASLGLLHYSKATARPVRIVVAVPHAASYEKAADLPPGTRVSTEYPELTRRYFEDQGIDADIRLSYGATEAKVPDIVDVVVDLTETGRALQAAGLRIIDTIITSHTELIANPGSYADPAKRHAMEQIHTLLEGTLEARGKVLVKMNVPPSSLEEVLTLIPSMKSPTVNELAGGAGYAVETVVAKTQINVLIPALRDKGATDILELPLAKIVH</sequence>
<dbReference type="HAMAP" id="MF_00079">
    <property type="entry name" value="HisG_Long"/>
    <property type="match status" value="1"/>
</dbReference>
<evidence type="ECO:0000256" key="11">
    <source>
        <dbReference type="ARBA" id="ARBA00022840"/>
    </source>
</evidence>
<dbReference type="SUPFAM" id="SSF54913">
    <property type="entry name" value="GlnB-like"/>
    <property type="match status" value="1"/>
</dbReference>
<keyword evidence="5" id="KW-0963">Cytoplasm</keyword>
<gene>
    <name evidence="16" type="ORF">METZ01_LOCUS54317</name>
</gene>
<evidence type="ECO:0000256" key="8">
    <source>
        <dbReference type="ARBA" id="ARBA00022679"/>
    </source>
</evidence>
<dbReference type="GO" id="GO:0000105">
    <property type="term" value="P:L-histidine biosynthetic process"/>
    <property type="evidence" value="ECO:0007669"/>
    <property type="project" value="UniProtKB-UniPathway"/>
</dbReference>
<dbReference type="EC" id="2.4.2.17" evidence="4"/>
<reference evidence="16" key="1">
    <citation type="submission" date="2018-05" db="EMBL/GenBank/DDBJ databases">
        <authorList>
            <person name="Lanie J.A."/>
            <person name="Ng W.-L."/>
            <person name="Kazmierczak K.M."/>
            <person name="Andrzejewski T.M."/>
            <person name="Davidsen T.M."/>
            <person name="Wayne K.J."/>
            <person name="Tettelin H."/>
            <person name="Glass J.I."/>
            <person name="Rusch D."/>
            <person name="Podicherti R."/>
            <person name="Tsui H.-C.T."/>
            <person name="Winkler M.E."/>
        </authorList>
    </citation>
    <scope>NUCLEOTIDE SEQUENCE</scope>
</reference>
<keyword evidence="10" id="KW-0547">Nucleotide-binding</keyword>
<proteinExistence type="inferred from homology"/>
<dbReference type="AlphaFoldDB" id="A0A381SJM2"/>
<keyword evidence="8" id="KW-0808">Transferase</keyword>
<keyword evidence="12" id="KW-0460">Magnesium</keyword>
<keyword evidence="7" id="KW-0328">Glycosyltransferase</keyword>
<dbReference type="Gene3D" id="3.40.190.10">
    <property type="entry name" value="Periplasmic binding protein-like II"/>
    <property type="match status" value="2"/>
</dbReference>
<dbReference type="InterPro" id="IPR013115">
    <property type="entry name" value="HisG_C"/>
</dbReference>
<protein>
    <recommendedName>
        <fullName evidence="4">ATP phosphoribosyltransferase</fullName>
        <ecNumber evidence="4">2.4.2.17</ecNumber>
    </recommendedName>
</protein>
<dbReference type="PANTHER" id="PTHR21403">
    <property type="entry name" value="ATP PHOSPHORIBOSYLTRANSFERASE ATP-PRTASE"/>
    <property type="match status" value="1"/>
</dbReference>
<keyword evidence="9" id="KW-0479">Metal-binding</keyword>
<evidence type="ECO:0000259" key="15">
    <source>
        <dbReference type="Pfam" id="PF08029"/>
    </source>
</evidence>
<evidence type="ECO:0000256" key="6">
    <source>
        <dbReference type="ARBA" id="ARBA00022605"/>
    </source>
</evidence>
<dbReference type="Pfam" id="PF01634">
    <property type="entry name" value="HisG"/>
    <property type="match status" value="1"/>
</dbReference>
<evidence type="ECO:0000256" key="12">
    <source>
        <dbReference type="ARBA" id="ARBA00022842"/>
    </source>
</evidence>
<dbReference type="GO" id="GO:0003879">
    <property type="term" value="F:ATP phosphoribosyltransferase activity"/>
    <property type="evidence" value="ECO:0007669"/>
    <property type="project" value="UniProtKB-EC"/>
</dbReference>
<evidence type="ECO:0000256" key="5">
    <source>
        <dbReference type="ARBA" id="ARBA00022490"/>
    </source>
</evidence>
<dbReference type="NCBIfam" id="TIGR00070">
    <property type="entry name" value="hisG"/>
    <property type="match status" value="1"/>
</dbReference>
<evidence type="ECO:0000256" key="3">
    <source>
        <dbReference type="ARBA" id="ARBA00004667"/>
    </source>
</evidence>
<dbReference type="InterPro" id="IPR013820">
    <property type="entry name" value="ATP_PRibTrfase_cat"/>
</dbReference>
<feature type="non-terminal residue" evidence="16">
    <location>
        <position position="1"/>
    </location>
</feature>
<keyword evidence="11" id="KW-0067">ATP-binding</keyword>